<evidence type="ECO:0000259" key="2">
    <source>
        <dbReference type="PROSITE" id="PS50994"/>
    </source>
</evidence>
<dbReference type="InterPro" id="IPR043502">
    <property type="entry name" value="DNA/RNA_pol_sf"/>
</dbReference>
<name>A0A433SRL7_ELYCH</name>
<dbReference type="InterPro" id="IPR001584">
    <property type="entry name" value="Integrase_cat-core"/>
</dbReference>
<dbReference type="EMBL" id="RQTK01001146">
    <property type="protein sequence ID" value="RUS71885.1"/>
    <property type="molecule type" value="Genomic_DNA"/>
</dbReference>
<dbReference type="CDD" id="cd09274">
    <property type="entry name" value="RNase_HI_RT_Ty3"/>
    <property type="match status" value="1"/>
</dbReference>
<dbReference type="AlphaFoldDB" id="A0A433SRL7"/>
<dbReference type="InterPro" id="IPR036397">
    <property type="entry name" value="RNaseH_sf"/>
</dbReference>
<proteinExistence type="predicted"/>
<reference evidence="3 4" key="1">
    <citation type="submission" date="2019-01" db="EMBL/GenBank/DDBJ databases">
        <title>A draft genome assembly of the solar-powered sea slug Elysia chlorotica.</title>
        <authorList>
            <person name="Cai H."/>
            <person name="Li Q."/>
            <person name="Fang X."/>
            <person name="Li J."/>
            <person name="Curtis N.E."/>
            <person name="Altenburger A."/>
            <person name="Shibata T."/>
            <person name="Feng M."/>
            <person name="Maeda T."/>
            <person name="Schwartz J.A."/>
            <person name="Shigenobu S."/>
            <person name="Lundholm N."/>
            <person name="Nishiyama T."/>
            <person name="Yang H."/>
            <person name="Hasebe M."/>
            <person name="Li S."/>
            <person name="Pierce S.K."/>
            <person name="Wang J."/>
        </authorList>
    </citation>
    <scope>NUCLEOTIDE SEQUENCE [LARGE SCALE GENOMIC DNA]</scope>
    <source>
        <strain evidence="3">EC2010</strain>
        <tissue evidence="3">Whole organism of an adult</tissue>
    </source>
</reference>
<accession>A0A433SRL7</accession>
<evidence type="ECO:0000313" key="4">
    <source>
        <dbReference type="Proteomes" id="UP000271974"/>
    </source>
</evidence>
<dbReference type="InterPro" id="IPR050951">
    <property type="entry name" value="Retrovirus_Pol_polyprotein"/>
</dbReference>
<dbReference type="InterPro" id="IPR041577">
    <property type="entry name" value="RT_RNaseH_2"/>
</dbReference>
<dbReference type="OrthoDB" id="6091944at2759"/>
<dbReference type="GO" id="GO:0003676">
    <property type="term" value="F:nucleic acid binding"/>
    <property type="evidence" value="ECO:0007669"/>
    <property type="project" value="InterPro"/>
</dbReference>
<dbReference type="GO" id="GO:0003824">
    <property type="term" value="F:catalytic activity"/>
    <property type="evidence" value="ECO:0007669"/>
    <property type="project" value="UniProtKB-KW"/>
</dbReference>
<dbReference type="PROSITE" id="PS50994">
    <property type="entry name" value="INTEGRASE"/>
    <property type="match status" value="1"/>
</dbReference>
<protein>
    <recommendedName>
        <fullName evidence="2">Integrase catalytic domain-containing protein</fullName>
    </recommendedName>
</protein>
<dbReference type="SUPFAM" id="SSF56672">
    <property type="entry name" value="DNA/RNA polymerases"/>
    <property type="match status" value="1"/>
</dbReference>
<evidence type="ECO:0000313" key="3">
    <source>
        <dbReference type="EMBL" id="RUS71885.1"/>
    </source>
</evidence>
<keyword evidence="1" id="KW-0511">Multifunctional enzyme</keyword>
<dbReference type="Pfam" id="PF17919">
    <property type="entry name" value="RT_RNaseH_2"/>
    <property type="match status" value="1"/>
</dbReference>
<dbReference type="STRING" id="188477.A0A433SRL7"/>
<dbReference type="PANTHER" id="PTHR37984:SF5">
    <property type="entry name" value="PROTEIN NYNRIN-LIKE"/>
    <property type="match status" value="1"/>
</dbReference>
<dbReference type="PANTHER" id="PTHR37984">
    <property type="entry name" value="PROTEIN CBG26694"/>
    <property type="match status" value="1"/>
</dbReference>
<dbReference type="GO" id="GO:0015074">
    <property type="term" value="P:DNA integration"/>
    <property type="evidence" value="ECO:0007669"/>
    <property type="project" value="InterPro"/>
</dbReference>
<dbReference type="Pfam" id="PF00665">
    <property type="entry name" value="rve"/>
    <property type="match status" value="1"/>
</dbReference>
<keyword evidence="4" id="KW-1185">Reference proteome</keyword>
<dbReference type="Gene3D" id="3.30.70.270">
    <property type="match status" value="1"/>
</dbReference>
<evidence type="ECO:0000256" key="1">
    <source>
        <dbReference type="ARBA" id="ARBA00023268"/>
    </source>
</evidence>
<feature type="domain" description="Integrase catalytic" evidence="2">
    <location>
        <begin position="208"/>
        <end position="291"/>
    </location>
</feature>
<dbReference type="InterPro" id="IPR012337">
    <property type="entry name" value="RNaseH-like_sf"/>
</dbReference>
<gene>
    <name evidence="3" type="ORF">EGW08_020359</name>
</gene>
<comment type="caution">
    <text evidence="3">The sequence shown here is derived from an EMBL/GenBank/DDBJ whole genome shotgun (WGS) entry which is preliminary data.</text>
</comment>
<dbReference type="Gene3D" id="3.30.420.10">
    <property type="entry name" value="Ribonuclease H-like superfamily/Ribonuclease H"/>
    <property type="match status" value="1"/>
</dbReference>
<sequence length="355" mass="39732">MINFYHRFLPGIAKCLTPLTEATKSRSKAITWTVECQAAFQAAKSALASATLLNHPDPKSETRLSTDSSDSAIGAELSQKHHGAWRPIAFFSRKLTPTQSRCSTFDRELLAIYSAIQHFRLFLEGRPFSVFTDHKPLTHALTSKTARSRQERQLSYIAEFTTDIQYISGTDNVVPDVLSRAFHSIEEPMVASASPIPAIDLAQMAIEQRRDPKVSELHRRFGDIHVDLVGPLPSSEGCSYLFTIVDRFTRWPEAVPIHNAETITCARALLRNWISRFGVPDTITSDQGPQFRLLGPCWMDELPIVLLGIRSTWKEDLGASPALLTYGTNLRIPGDFFPSPSDDKFLPDSDFVRTL</sequence>
<organism evidence="3 4">
    <name type="scientific">Elysia chlorotica</name>
    <name type="common">Eastern emerald elysia</name>
    <name type="synonym">Sea slug</name>
    <dbReference type="NCBI Taxonomy" id="188477"/>
    <lineage>
        <taxon>Eukaryota</taxon>
        <taxon>Metazoa</taxon>
        <taxon>Spiralia</taxon>
        <taxon>Lophotrochozoa</taxon>
        <taxon>Mollusca</taxon>
        <taxon>Gastropoda</taxon>
        <taxon>Heterobranchia</taxon>
        <taxon>Euthyneura</taxon>
        <taxon>Panpulmonata</taxon>
        <taxon>Sacoglossa</taxon>
        <taxon>Placobranchoidea</taxon>
        <taxon>Plakobranchidae</taxon>
        <taxon>Elysia</taxon>
    </lineage>
</organism>
<dbReference type="Proteomes" id="UP000271974">
    <property type="component" value="Unassembled WGS sequence"/>
</dbReference>
<dbReference type="InterPro" id="IPR043128">
    <property type="entry name" value="Rev_trsase/Diguanyl_cyclase"/>
</dbReference>
<dbReference type="SUPFAM" id="SSF53098">
    <property type="entry name" value="Ribonuclease H-like"/>
    <property type="match status" value="1"/>
</dbReference>